<dbReference type="UniPathway" id="UPA00378"/>
<evidence type="ECO:0000256" key="3">
    <source>
        <dbReference type="ARBA" id="ARBA00008715"/>
    </source>
</evidence>
<evidence type="ECO:0000256" key="4">
    <source>
        <dbReference type="ARBA" id="ARBA00022676"/>
    </source>
</evidence>
<dbReference type="Pfam" id="PF03155">
    <property type="entry name" value="Alg6_Alg8"/>
    <property type="match status" value="1"/>
</dbReference>
<evidence type="ECO:0000256" key="1">
    <source>
        <dbReference type="ARBA" id="ARBA00004477"/>
    </source>
</evidence>
<comment type="function">
    <text evidence="10">Dolichyl pyrophosphate Man9GlcNAc2 alpha-1,3-glucosyltransferase that operates in the biosynthetic pathway of dolichol-linked oligosaccharides, the glycan precursors employed in protein asparagine (N)-glycosylation. The assembly of dolichol-linked oligosaccharides begins on the cytosolic side of the endoplasmic reticulum membrane and finishes in its lumen. The sequential addition of sugars to dolichol pyrophosphate produces dolichol-linked oligosaccharides containing fourteen sugars, including two GlcNAcs, nine mannoses and three glucoses. Once assembled, the oligosaccharide is transferred from the lipid to nascent proteins by oligosaccharyltransferases. In the lumen of the endoplasmic reticulum, adds the first glucose residue from dolichyl phosphate glucose (Dol-P-Glc) onto the lipid-linked oligosaccharide intermediate Man(9)GlcNAc(2)-PP-Dol to produce Glc(1)Man(9)GlcNAc(2)-PP-Dol. Glc(1)Man(9)GlcNAc(2)-PP-Dol is a substrate for ALG8, the following enzyme in the biosynthetic pathway.</text>
</comment>
<name>A0A4U1EQ84_MONMO</name>
<feature type="transmembrane region" description="Helical" evidence="12">
    <location>
        <begin position="13"/>
        <end position="32"/>
    </location>
</feature>
<feature type="non-terminal residue" evidence="13">
    <location>
        <position position="111"/>
    </location>
</feature>
<comment type="similarity">
    <text evidence="3 12">Belongs to the ALG6/ALG8 glucosyltransferase family.</text>
</comment>
<keyword evidence="7 12" id="KW-0256">Endoplasmic reticulum</keyword>
<keyword evidence="9 12" id="KW-0472">Membrane</keyword>
<dbReference type="PANTHER" id="PTHR12413:SF1">
    <property type="entry name" value="DOLICHYL PYROPHOSPHATE MAN9GLCNAC2 ALPHA-1,3-GLUCOSYLTRANSFERASE"/>
    <property type="match status" value="1"/>
</dbReference>
<evidence type="ECO:0000256" key="11">
    <source>
        <dbReference type="ARBA" id="ARBA00048950"/>
    </source>
</evidence>
<evidence type="ECO:0000256" key="2">
    <source>
        <dbReference type="ARBA" id="ARBA00004922"/>
    </source>
</evidence>
<dbReference type="PANTHER" id="PTHR12413">
    <property type="entry name" value="DOLICHYL GLYCOSYLTRANSFERASE"/>
    <property type="match status" value="1"/>
</dbReference>
<dbReference type="AlphaFoldDB" id="A0A4U1EQ84"/>
<dbReference type="GO" id="GO:0042281">
    <property type="term" value="F:dolichyl pyrophosphate Man9GlcNAc2 alpha-1,3-glucosyltransferase activity"/>
    <property type="evidence" value="ECO:0007669"/>
    <property type="project" value="UniProtKB-EC"/>
</dbReference>
<dbReference type="Proteomes" id="UP000308365">
    <property type="component" value="Unassembled WGS sequence"/>
</dbReference>
<evidence type="ECO:0000256" key="9">
    <source>
        <dbReference type="ARBA" id="ARBA00023136"/>
    </source>
</evidence>
<accession>A0A4U1EQ84</accession>
<gene>
    <name evidence="13" type="ORF">EI555_006079</name>
</gene>
<dbReference type="GO" id="GO:0005789">
    <property type="term" value="C:endoplasmic reticulum membrane"/>
    <property type="evidence" value="ECO:0007669"/>
    <property type="project" value="UniProtKB-SubCell"/>
</dbReference>
<sequence length="111" mass="12039">CCCLKEISSKKKIANALCISLCPGLILINYGHFQYNSVSLGFALCGILGVSCDWNVLGTWKVHSLGIITSLPGVKIMQCLFLISTITMVLVTLMTVTLDPPQTLPDFFSVL</sequence>
<proteinExistence type="inferred from homology"/>
<keyword evidence="8 12" id="KW-1133">Transmembrane helix</keyword>
<comment type="catalytic activity">
    <reaction evidence="11">
        <text>an alpha-D-Man-(1-&gt;2)-alpha-D-Man-(1-&gt;2)-alpha-D-Man-(1-&gt;3)-[alpha-D-Man-(1-&gt;2)-alpha-D-Man-(1-&gt;3)-[alpha-D-Man-(1-&gt;2)-alpha-D-Man-(1-&gt;6)]-alpha-D-Man-(1-&gt;6)]-beta-D-Man-(1-&gt;4)-beta-D-GlcNAc-(1-&gt;4)-alpha-D-GlcNAc-diphospho-di-trans,poly-cis-dolichol + a di-trans,poly-cis-dolichyl beta-D-glucosyl phosphate = an alpha-D-Glc-(1-&gt;3)-alpha-D-Man-(1-&gt;2)-alpha-D-Man-(1-&gt;2)-alpha-D-Man-(1-&gt;3)-[alpha-D-Man-(1-&gt;2)-alpha-D-Man-(1-&gt;3)-[alpha-D-Man-(1-&gt;2)-alpha-D-Man-(1-&gt;6)]-alpha-D-Man-(1-&gt;6)]-beta-D-Man-(1-&gt;4)-beta-D-GlcNAc-(1-&gt;4)-alpha-D-GlcNAc-diphospho-di-trans,poly-cis-dolichol + a di-trans,poly-cis-dolichyl phosphate + H(+)</text>
        <dbReference type="Rhea" id="RHEA:30635"/>
        <dbReference type="Rhea" id="RHEA-COMP:19498"/>
        <dbReference type="Rhea" id="RHEA-COMP:19502"/>
        <dbReference type="Rhea" id="RHEA-COMP:19520"/>
        <dbReference type="Rhea" id="RHEA-COMP:19521"/>
        <dbReference type="ChEBI" id="CHEBI:15378"/>
        <dbReference type="ChEBI" id="CHEBI:57525"/>
        <dbReference type="ChEBI" id="CHEBI:57683"/>
        <dbReference type="ChEBI" id="CHEBI:132520"/>
        <dbReference type="ChEBI" id="CHEBI:132521"/>
        <dbReference type="EC" id="2.4.1.267"/>
    </reaction>
    <physiologicalReaction direction="left-to-right" evidence="11">
        <dbReference type="Rhea" id="RHEA:30636"/>
    </physiologicalReaction>
</comment>
<comment type="caution">
    <text evidence="13">The sequence shown here is derived from an EMBL/GenBank/DDBJ whole genome shotgun (WGS) entry which is preliminary data.</text>
</comment>
<keyword evidence="5 12" id="KW-0808">Transferase</keyword>
<feature type="transmembrane region" description="Helical" evidence="12">
    <location>
        <begin position="79"/>
        <end position="98"/>
    </location>
</feature>
<evidence type="ECO:0000256" key="12">
    <source>
        <dbReference type="RuleBase" id="RU363110"/>
    </source>
</evidence>
<evidence type="ECO:0000313" key="14">
    <source>
        <dbReference type="Proteomes" id="UP000308365"/>
    </source>
</evidence>
<evidence type="ECO:0000256" key="6">
    <source>
        <dbReference type="ARBA" id="ARBA00022692"/>
    </source>
</evidence>
<organism evidence="13 14">
    <name type="scientific">Monodon monoceros</name>
    <name type="common">Narwhal</name>
    <name type="synonym">Ceratodon monodon</name>
    <dbReference type="NCBI Taxonomy" id="40151"/>
    <lineage>
        <taxon>Eukaryota</taxon>
        <taxon>Metazoa</taxon>
        <taxon>Chordata</taxon>
        <taxon>Craniata</taxon>
        <taxon>Vertebrata</taxon>
        <taxon>Euteleostomi</taxon>
        <taxon>Mammalia</taxon>
        <taxon>Eutheria</taxon>
        <taxon>Laurasiatheria</taxon>
        <taxon>Artiodactyla</taxon>
        <taxon>Whippomorpha</taxon>
        <taxon>Cetacea</taxon>
        <taxon>Odontoceti</taxon>
        <taxon>Monodontidae</taxon>
        <taxon>Monodon</taxon>
    </lineage>
</organism>
<evidence type="ECO:0000313" key="13">
    <source>
        <dbReference type="EMBL" id="TKC38734.1"/>
    </source>
</evidence>
<dbReference type="EMBL" id="RWIC01000949">
    <property type="protein sequence ID" value="TKC38734.1"/>
    <property type="molecule type" value="Genomic_DNA"/>
</dbReference>
<dbReference type="InterPro" id="IPR004856">
    <property type="entry name" value="Glyco_trans_ALG6/ALG8"/>
</dbReference>
<evidence type="ECO:0000256" key="10">
    <source>
        <dbReference type="ARBA" id="ARBA00044720"/>
    </source>
</evidence>
<protein>
    <recommendedName>
        <fullName evidence="12">Alpha-1,3-glucosyltransferase</fullName>
        <ecNumber evidence="12">2.4.1.-</ecNumber>
    </recommendedName>
</protein>
<evidence type="ECO:0000256" key="8">
    <source>
        <dbReference type="ARBA" id="ARBA00022989"/>
    </source>
</evidence>
<feature type="transmembrane region" description="Helical" evidence="12">
    <location>
        <begin position="38"/>
        <end position="58"/>
    </location>
</feature>
<reference evidence="14" key="1">
    <citation type="journal article" date="2019" name="IScience">
        <title>Narwhal Genome Reveals Long-Term Low Genetic Diversity despite Current Large Abundance Size.</title>
        <authorList>
            <person name="Westbury M.V."/>
            <person name="Petersen B."/>
            <person name="Garde E."/>
            <person name="Heide-Jorgensen M.P."/>
            <person name="Lorenzen E.D."/>
        </authorList>
    </citation>
    <scope>NUCLEOTIDE SEQUENCE [LARGE SCALE GENOMIC DNA]</scope>
</reference>
<keyword evidence="6 12" id="KW-0812">Transmembrane</keyword>
<feature type="non-terminal residue" evidence="13">
    <location>
        <position position="1"/>
    </location>
</feature>
<evidence type="ECO:0000256" key="7">
    <source>
        <dbReference type="ARBA" id="ARBA00022824"/>
    </source>
</evidence>
<evidence type="ECO:0000256" key="5">
    <source>
        <dbReference type="ARBA" id="ARBA00022679"/>
    </source>
</evidence>
<comment type="caution">
    <text evidence="12">Lacks conserved residue(s) required for the propagation of feature annotation.</text>
</comment>
<keyword evidence="4 12" id="KW-0328">Glycosyltransferase</keyword>
<comment type="subcellular location">
    <subcellularLocation>
        <location evidence="1 12">Endoplasmic reticulum membrane</location>
        <topology evidence="1 12">Multi-pass membrane protein</topology>
    </subcellularLocation>
</comment>
<dbReference type="EC" id="2.4.1.-" evidence="12"/>
<comment type="pathway">
    <text evidence="2 12">Protein modification; protein glycosylation.</text>
</comment>